<gene>
    <name evidence="1" type="ORF">C7M61_002864</name>
</gene>
<dbReference type="VEuPathDB" id="FungiDB:C7M61_002864"/>
<proteinExistence type="predicted"/>
<dbReference type="RefSeq" id="XP_024713629.1">
    <property type="nucleotide sequence ID" value="XM_024858223.1"/>
</dbReference>
<accession>A0A2P7YQU7</accession>
<reference evidence="1 2" key="1">
    <citation type="submission" date="2018-03" db="EMBL/GenBank/DDBJ databases">
        <title>Candida pseudohaemulonii genome assembly and annotation.</title>
        <authorList>
            <person name="Munoz J.F."/>
            <person name="Gade L.G."/>
            <person name="Chow N.A."/>
            <person name="Litvintseva A.P."/>
            <person name="Loparev V.N."/>
            <person name="Cuomo C.A."/>
        </authorList>
    </citation>
    <scope>NUCLEOTIDE SEQUENCE [LARGE SCALE GENOMIC DNA]</scope>
    <source>
        <strain evidence="1 2">B12108</strain>
    </source>
</reference>
<evidence type="ECO:0000313" key="2">
    <source>
        <dbReference type="Proteomes" id="UP000241107"/>
    </source>
</evidence>
<comment type="caution">
    <text evidence="1">The sequence shown here is derived from an EMBL/GenBank/DDBJ whole genome shotgun (WGS) entry which is preliminary data.</text>
</comment>
<dbReference type="AlphaFoldDB" id="A0A2P7YQU7"/>
<name>A0A2P7YQU7_9ASCO</name>
<protein>
    <submittedName>
        <fullName evidence="1">Uncharacterized protein</fullName>
    </submittedName>
</protein>
<sequence length="150" mass="17238">MRETNRTEVLKYSLDRYATSSAKLKTVLPACAETHNATAFFIFRIDGHTVYLQSIDGVSLRDINELEMDQRDNERVAKAYAFINCILDSDAEFLYVLTGYSTQDDDDDDAINDTPESWAQAAERAADSYFRMQQYMNHHHPKLCIPRDSL</sequence>
<keyword evidence="2" id="KW-1185">Reference proteome</keyword>
<dbReference type="GeneID" id="36566253"/>
<dbReference type="EMBL" id="PYFQ01000006">
    <property type="protein sequence ID" value="PSK38304.1"/>
    <property type="molecule type" value="Genomic_DNA"/>
</dbReference>
<dbReference type="Proteomes" id="UP000241107">
    <property type="component" value="Unassembled WGS sequence"/>
</dbReference>
<organism evidence="1 2">
    <name type="scientific">Candidozyma pseudohaemuli</name>
    <dbReference type="NCBI Taxonomy" id="418784"/>
    <lineage>
        <taxon>Eukaryota</taxon>
        <taxon>Fungi</taxon>
        <taxon>Dikarya</taxon>
        <taxon>Ascomycota</taxon>
        <taxon>Saccharomycotina</taxon>
        <taxon>Pichiomycetes</taxon>
        <taxon>Metschnikowiaceae</taxon>
        <taxon>Candidozyma</taxon>
    </lineage>
</organism>
<evidence type="ECO:0000313" key="1">
    <source>
        <dbReference type="EMBL" id="PSK38304.1"/>
    </source>
</evidence>